<proteinExistence type="predicted"/>
<reference evidence="2" key="1">
    <citation type="submission" date="2020-08" db="EMBL/GenBank/DDBJ databases">
        <title>Plant Genome Project.</title>
        <authorList>
            <person name="Zhang R.-G."/>
        </authorList>
    </citation>
    <scope>NUCLEOTIDE SEQUENCE</scope>
    <source>
        <strain evidence="2">WSP0</strain>
        <tissue evidence="2">Leaf</tissue>
    </source>
</reference>
<sequence length="221" mass="25278">MVETVSGYETILSIESCPLKSTFELSSLHLTDLPLVSFDLPFFKNQLKRFCDQISNPIPLISSNLLENVEQLLSPKFPDPPSFKINPALTEVHYFLKINSYLKSIEHTTSRVEKLEVQAFKTASHLSSSKSRVTKLEELKEKKRWLEEELKKVNNELDEASTNLHMLQNEASKSQSMLTKLIHTLRTMQKEKAAQTPLLENNINSLQTVLSEIRDVINSHL</sequence>
<evidence type="ECO:0000313" key="2">
    <source>
        <dbReference type="EMBL" id="KAG5523696.1"/>
    </source>
</evidence>
<name>A0AAV6I540_9ERIC</name>
<accession>A0AAV6I540</accession>
<dbReference type="EMBL" id="JACTNZ010000011">
    <property type="protein sequence ID" value="KAG5523696.1"/>
    <property type="molecule type" value="Genomic_DNA"/>
</dbReference>
<evidence type="ECO:0000256" key="1">
    <source>
        <dbReference type="SAM" id="Coils"/>
    </source>
</evidence>
<dbReference type="Proteomes" id="UP000823749">
    <property type="component" value="Chromosome 11"/>
</dbReference>
<evidence type="ECO:0000313" key="3">
    <source>
        <dbReference type="Proteomes" id="UP000823749"/>
    </source>
</evidence>
<feature type="coiled-coil region" evidence="1">
    <location>
        <begin position="136"/>
        <end position="177"/>
    </location>
</feature>
<gene>
    <name evidence="2" type="ORF">RHGRI_030620</name>
</gene>
<protein>
    <submittedName>
        <fullName evidence="2">Uncharacterized protein</fullName>
    </submittedName>
</protein>
<keyword evidence="1" id="KW-0175">Coiled coil</keyword>
<organism evidence="2 3">
    <name type="scientific">Rhododendron griersonianum</name>
    <dbReference type="NCBI Taxonomy" id="479676"/>
    <lineage>
        <taxon>Eukaryota</taxon>
        <taxon>Viridiplantae</taxon>
        <taxon>Streptophyta</taxon>
        <taxon>Embryophyta</taxon>
        <taxon>Tracheophyta</taxon>
        <taxon>Spermatophyta</taxon>
        <taxon>Magnoliopsida</taxon>
        <taxon>eudicotyledons</taxon>
        <taxon>Gunneridae</taxon>
        <taxon>Pentapetalae</taxon>
        <taxon>asterids</taxon>
        <taxon>Ericales</taxon>
        <taxon>Ericaceae</taxon>
        <taxon>Ericoideae</taxon>
        <taxon>Rhodoreae</taxon>
        <taxon>Rhododendron</taxon>
    </lineage>
</organism>
<keyword evidence="3" id="KW-1185">Reference proteome</keyword>
<comment type="caution">
    <text evidence="2">The sequence shown here is derived from an EMBL/GenBank/DDBJ whole genome shotgun (WGS) entry which is preliminary data.</text>
</comment>
<dbReference type="AlphaFoldDB" id="A0AAV6I540"/>